<proteinExistence type="predicted"/>
<dbReference type="RefSeq" id="XP_041219236.1">
    <property type="nucleotide sequence ID" value="XM_041368250.1"/>
</dbReference>
<accession>A0AAD4DTH3</accession>
<dbReference type="AlphaFoldDB" id="A0AAD4DTH3"/>
<comment type="caution">
    <text evidence="2">The sequence shown here is derived from an EMBL/GenBank/DDBJ whole genome shotgun (WGS) entry which is preliminary data.</text>
</comment>
<name>A0AAD4DTH3_9AGAM</name>
<evidence type="ECO:0000256" key="1">
    <source>
        <dbReference type="SAM" id="MobiDB-lite"/>
    </source>
</evidence>
<protein>
    <submittedName>
        <fullName evidence="2">Uncharacterized protein</fullName>
    </submittedName>
</protein>
<dbReference type="EMBL" id="JABBWK010000093">
    <property type="protein sequence ID" value="KAG1893660.1"/>
    <property type="molecule type" value="Genomic_DNA"/>
</dbReference>
<organism evidence="2 3">
    <name type="scientific">Suillus fuscotomentosus</name>
    <dbReference type="NCBI Taxonomy" id="1912939"/>
    <lineage>
        <taxon>Eukaryota</taxon>
        <taxon>Fungi</taxon>
        <taxon>Dikarya</taxon>
        <taxon>Basidiomycota</taxon>
        <taxon>Agaricomycotina</taxon>
        <taxon>Agaricomycetes</taxon>
        <taxon>Agaricomycetidae</taxon>
        <taxon>Boletales</taxon>
        <taxon>Suillineae</taxon>
        <taxon>Suillaceae</taxon>
        <taxon>Suillus</taxon>
    </lineage>
</organism>
<gene>
    <name evidence="2" type="ORF">F5891DRAFT_1196098</name>
</gene>
<feature type="compositionally biased region" description="Basic and acidic residues" evidence="1">
    <location>
        <begin position="58"/>
        <end position="71"/>
    </location>
</feature>
<feature type="region of interest" description="Disordered" evidence="1">
    <location>
        <begin position="1"/>
        <end position="26"/>
    </location>
</feature>
<evidence type="ECO:0000313" key="2">
    <source>
        <dbReference type="EMBL" id="KAG1893660.1"/>
    </source>
</evidence>
<evidence type="ECO:0000313" key="3">
    <source>
        <dbReference type="Proteomes" id="UP001195769"/>
    </source>
</evidence>
<feature type="region of interest" description="Disordered" evidence="1">
    <location>
        <begin position="43"/>
        <end position="71"/>
    </location>
</feature>
<sequence length="316" mass="34795">MPDPPNDTVQALGEESGQPEQPQDLKDTNLVISEVLQLATNNSVSDQLDDTLPASGEECSHPEHTQDPRDIHFSGGQQVVITSIHATDLILGLQCIPAGFYVVVKADGAEYQTSNNSVHVDQAVVEWHECILLPCNPSSKVGVSVYASFELGPMVCHGELLRTFEMSIGELLDRSERSHPIMFQPKQEDVISACTSLFMMVEQQLSDRNDGGVLCPLTTLTSRNMDGLALRMDAGHRLLARYRRMQNSTDLEQSTSHFERASDLCPVDHSYRPAALFNLATAKFISCQANGRHLNLSMPISLFQDALDLRPTGHPD</sequence>
<dbReference type="Proteomes" id="UP001195769">
    <property type="component" value="Unassembled WGS sequence"/>
</dbReference>
<dbReference type="GeneID" id="64662548"/>
<reference evidence="2" key="1">
    <citation type="journal article" date="2020" name="New Phytol.">
        <title>Comparative genomics reveals dynamic genome evolution in host specialist ectomycorrhizal fungi.</title>
        <authorList>
            <person name="Lofgren L.A."/>
            <person name="Nguyen N.H."/>
            <person name="Vilgalys R."/>
            <person name="Ruytinx J."/>
            <person name="Liao H.L."/>
            <person name="Branco S."/>
            <person name="Kuo A."/>
            <person name="LaButti K."/>
            <person name="Lipzen A."/>
            <person name="Andreopoulos W."/>
            <person name="Pangilinan J."/>
            <person name="Riley R."/>
            <person name="Hundley H."/>
            <person name="Na H."/>
            <person name="Barry K."/>
            <person name="Grigoriev I.V."/>
            <person name="Stajich J.E."/>
            <person name="Kennedy P.G."/>
        </authorList>
    </citation>
    <scope>NUCLEOTIDE SEQUENCE</scope>
    <source>
        <strain evidence="2">FC203</strain>
    </source>
</reference>
<keyword evidence="3" id="KW-1185">Reference proteome</keyword>